<proteinExistence type="predicted"/>
<dbReference type="InterPro" id="IPR050090">
    <property type="entry name" value="Tyrosine_recombinase_XerCD"/>
</dbReference>
<dbReference type="SUPFAM" id="SSF56349">
    <property type="entry name" value="DNA breaking-rejoining enzymes"/>
    <property type="match status" value="1"/>
</dbReference>
<protein>
    <submittedName>
        <fullName evidence="4">Site-specific integrase</fullName>
    </submittedName>
</protein>
<dbReference type="PANTHER" id="PTHR30349:SF64">
    <property type="entry name" value="PROPHAGE INTEGRASE INTD-RELATED"/>
    <property type="match status" value="1"/>
</dbReference>
<evidence type="ECO:0000259" key="3">
    <source>
        <dbReference type="PROSITE" id="PS51898"/>
    </source>
</evidence>
<name>A0A418YRG0_9SPHN</name>
<dbReference type="GO" id="GO:0015074">
    <property type="term" value="P:DNA integration"/>
    <property type="evidence" value="ECO:0007669"/>
    <property type="project" value="UniProtKB-KW"/>
</dbReference>
<dbReference type="Pfam" id="PF00589">
    <property type="entry name" value="Phage_integrase"/>
    <property type="match status" value="1"/>
</dbReference>
<dbReference type="InterPro" id="IPR011010">
    <property type="entry name" value="DNA_brk_join_enz"/>
</dbReference>
<sequence>MSHMQLGDWQPYDEAGRRKYVNGAERKRFLHAADQMGNEVRALCHVLAYSGCRISEALNLTRDHIDQERGALVIRTLKRRRLRFRMVPIPRRLIIMLAAMPQHDNGRIFSMHRSTAWRQVKQVMLAADISGPMATAKGLRHGYGICAAGKSVPPNLIQKWLGHASGVTTAIYLDAVGVEEREFAERMW</sequence>
<dbReference type="AlphaFoldDB" id="A0A418YRG0"/>
<comment type="caution">
    <text evidence="4">The sequence shown here is derived from an EMBL/GenBank/DDBJ whole genome shotgun (WGS) entry which is preliminary data.</text>
</comment>
<evidence type="ECO:0000256" key="1">
    <source>
        <dbReference type="ARBA" id="ARBA00022908"/>
    </source>
</evidence>
<keyword evidence="5" id="KW-1185">Reference proteome</keyword>
<evidence type="ECO:0000313" key="5">
    <source>
        <dbReference type="Proteomes" id="UP000283469"/>
    </source>
</evidence>
<organism evidence="4 5">
    <name type="scientific">Sphingobium terrigena</name>
    <dbReference type="NCBI Taxonomy" id="2304063"/>
    <lineage>
        <taxon>Bacteria</taxon>
        <taxon>Pseudomonadati</taxon>
        <taxon>Pseudomonadota</taxon>
        <taxon>Alphaproteobacteria</taxon>
        <taxon>Sphingomonadales</taxon>
        <taxon>Sphingomonadaceae</taxon>
        <taxon>Sphingobium</taxon>
    </lineage>
</organism>
<dbReference type="Gene3D" id="1.10.443.10">
    <property type="entry name" value="Intergrase catalytic core"/>
    <property type="match status" value="1"/>
</dbReference>
<dbReference type="PANTHER" id="PTHR30349">
    <property type="entry name" value="PHAGE INTEGRASE-RELATED"/>
    <property type="match status" value="1"/>
</dbReference>
<dbReference type="EMBL" id="QVRA01000011">
    <property type="protein sequence ID" value="RJG54225.1"/>
    <property type="molecule type" value="Genomic_DNA"/>
</dbReference>
<dbReference type="GO" id="GO:0003677">
    <property type="term" value="F:DNA binding"/>
    <property type="evidence" value="ECO:0007669"/>
    <property type="project" value="InterPro"/>
</dbReference>
<keyword evidence="2" id="KW-0233">DNA recombination</keyword>
<gene>
    <name evidence="4" type="ORF">D0Z70_13925</name>
</gene>
<feature type="domain" description="Tyr recombinase" evidence="3">
    <location>
        <begin position="16"/>
        <end position="185"/>
    </location>
</feature>
<dbReference type="RefSeq" id="WP_119747395.1">
    <property type="nucleotide sequence ID" value="NZ_QVRA01000011.1"/>
</dbReference>
<dbReference type="InterPro" id="IPR002104">
    <property type="entry name" value="Integrase_catalytic"/>
</dbReference>
<evidence type="ECO:0000313" key="4">
    <source>
        <dbReference type="EMBL" id="RJG54225.1"/>
    </source>
</evidence>
<accession>A0A418YRG0</accession>
<dbReference type="PROSITE" id="PS51898">
    <property type="entry name" value="TYR_RECOMBINASE"/>
    <property type="match status" value="1"/>
</dbReference>
<dbReference type="InterPro" id="IPR013762">
    <property type="entry name" value="Integrase-like_cat_sf"/>
</dbReference>
<keyword evidence="1" id="KW-0229">DNA integration</keyword>
<dbReference type="GO" id="GO:0006310">
    <property type="term" value="P:DNA recombination"/>
    <property type="evidence" value="ECO:0007669"/>
    <property type="project" value="UniProtKB-KW"/>
</dbReference>
<evidence type="ECO:0000256" key="2">
    <source>
        <dbReference type="ARBA" id="ARBA00023172"/>
    </source>
</evidence>
<reference evidence="4 5" key="1">
    <citation type="submission" date="2018-08" db="EMBL/GenBank/DDBJ databases">
        <title>Sphingobium sp. EO9.</title>
        <authorList>
            <person name="Park Y."/>
            <person name="Kim K.H."/>
            <person name="Jeon C.O."/>
        </authorList>
    </citation>
    <scope>NUCLEOTIDE SEQUENCE [LARGE SCALE GENOMIC DNA]</scope>
    <source>
        <strain evidence="4 5">EO9</strain>
    </source>
</reference>
<dbReference type="Proteomes" id="UP000283469">
    <property type="component" value="Unassembled WGS sequence"/>
</dbReference>
<dbReference type="OrthoDB" id="9801717at2"/>